<protein>
    <submittedName>
        <fullName evidence="2">Uncharacterized protein</fullName>
    </submittedName>
</protein>
<keyword evidence="1" id="KW-0472">Membrane</keyword>
<feature type="transmembrane region" description="Helical" evidence="1">
    <location>
        <begin position="198"/>
        <end position="219"/>
    </location>
</feature>
<reference evidence="2 3" key="1">
    <citation type="submission" date="2017-12" db="EMBL/GenBank/DDBJ databases">
        <title>Comparative genomics yields insights into virulence evolution of Verticillium dahliae.</title>
        <authorList>
            <person name="Fan R."/>
            <person name="Armitage A.D."/>
            <person name="Cascant-Lopez E."/>
            <person name="Sobczyk M."/>
            <person name="Cockerton H.M."/>
            <person name="Harrison R.J."/>
        </authorList>
    </citation>
    <scope>NUCLEOTIDE SEQUENCE [LARGE SCALE GENOMIC DNA]</scope>
    <source>
        <strain evidence="2 3">12008</strain>
    </source>
</reference>
<feature type="transmembrane region" description="Helical" evidence="1">
    <location>
        <begin position="280"/>
        <end position="307"/>
    </location>
</feature>
<sequence length="398" mass="43648">MDQCALDPDTVIGTNSTDNSTLVFSDFAVSLANIAPCGAPTYLRPDPGGCLLPWPYTLAWILVHLPVTVLRVNRWEKVQTLSILLAFFSVYFTAQAYTTHLTPDQVMVWMPLAIVLDVGAMMQLVFLVIQENGVVLLWAAFKQLLMRPFRPQRRPSIELIRQDARGENNNGNIAKGIAVHVLEPEPVPQDRDLAPKALITLLALLLLVTLVILQFVGLANAARGRKTDDLAAVWCSPMFQSGEAVLATPARCQSTPLPVDRSASQGIGCVRLPADDQRRWLTATVAVLSASLVAQVVDAAVLVLVGNNARWWRARMKRPWCTMILGNGVLISILIAGIISSSDLPRYVDRTVWVFKYERSVDTASVCRGTLISAGVRGSIIGWTDGFLHSWGETYSGF</sequence>
<keyword evidence="1" id="KW-1133">Transmembrane helix</keyword>
<organism evidence="2 3">
    <name type="scientific">Verticillium dahliae</name>
    <name type="common">Verticillium wilt</name>
    <dbReference type="NCBI Taxonomy" id="27337"/>
    <lineage>
        <taxon>Eukaryota</taxon>
        <taxon>Fungi</taxon>
        <taxon>Dikarya</taxon>
        <taxon>Ascomycota</taxon>
        <taxon>Pezizomycotina</taxon>
        <taxon>Sordariomycetes</taxon>
        <taxon>Hypocreomycetidae</taxon>
        <taxon>Glomerellales</taxon>
        <taxon>Plectosphaerellaceae</taxon>
        <taxon>Verticillium</taxon>
    </lineage>
</organism>
<dbReference type="EMBL" id="MPSH01000004">
    <property type="protein sequence ID" value="PNH34875.1"/>
    <property type="molecule type" value="Genomic_DNA"/>
</dbReference>
<gene>
    <name evidence="2" type="ORF">BJF96_g1861</name>
</gene>
<evidence type="ECO:0000313" key="3">
    <source>
        <dbReference type="Proteomes" id="UP000236305"/>
    </source>
</evidence>
<comment type="caution">
    <text evidence="2">The sequence shown here is derived from an EMBL/GenBank/DDBJ whole genome shotgun (WGS) entry which is preliminary data.</text>
</comment>
<dbReference type="Proteomes" id="UP000236305">
    <property type="component" value="Unassembled WGS sequence"/>
</dbReference>
<feature type="transmembrane region" description="Helical" evidence="1">
    <location>
        <begin position="54"/>
        <end position="73"/>
    </location>
</feature>
<accession>A0AA44WQB7</accession>
<evidence type="ECO:0000256" key="1">
    <source>
        <dbReference type="SAM" id="Phobius"/>
    </source>
</evidence>
<feature type="transmembrane region" description="Helical" evidence="1">
    <location>
        <begin position="118"/>
        <end position="141"/>
    </location>
</feature>
<feature type="transmembrane region" description="Helical" evidence="1">
    <location>
        <begin position="319"/>
        <end position="339"/>
    </location>
</feature>
<name>A0AA44WQB7_VERDA</name>
<keyword evidence="1" id="KW-0812">Transmembrane</keyword>
<feature type="transmembrane region" description="Helical" evidence="1">
    <location>
        <begin position="80"/>
        <end position="98"/>
    </location>
</feature>
<evidence type="ECO:0000313" key="2">
    <source>
        <dbReference type="EMBL" id="PNH34875.1"/>
    </source>
</evidence>
<proteinExistence type="predicted"/>
<dbReference type="AlphaFoldDB" id="A0AA44WQB7"/>